<dbReference type="PRINTS" id="PR00685">
    <property type="entry name" value="TIFACTORIIB"/>
</dbReference>
<keyword evidence="2" id="KW-0479">Metal-binding</keyword>
<dbReference type="PANTHER" id="PTHR11618:SF13">
    <property type="entry name" value="TRANSCRIPTION INITIATION FACTOR IIB"/>
    <property type="match status" value="1"/>
</dbReference>
<dbReference type="Gene3D" id="1.10.472.170">
    <property type="match status" value="1"/>
</dbReference>
<dbReference type="GO" id="GO:0008270">
    <property type="term" value="F:zinc ion binding"/>
    <property type="evidence" value="ECO:0007669"/>
    <property type="project" value="UniProtKB-KW"/>
</dbReference>
<dbReference type="InterPro" id="IPR013150">
    <property type="entry name" value="TFIIB_cyclin"/>
</dbReference>
<dbReference type="Pfam" id="PF00382">
    <property type="entry name" value="TFIIB"/>
    <property type="match status" value="1"/>
</dbReference>
<accession>A0ABD5SYK2</accession>
<keyword evidence="5" id="KW-0804">Transcription</keyword>
<evidence type="ECO:0000256" key="6">
    <source>
        <dbReference type="SAM" id="MobiDB-lite"/>
    </source>
</evidence>
<dbReference type="EMBL" id="JBHSWT010000043">
    <property type="protein sequence ID" value="MFC6770295.1"/>
    <property type="molecule type" value="Genomic_DNA"/>
</dbReference>
<sequence length="322" mass="35442">MARTQALRSYTGPPKRGTSGPVSNSVRTTDEKSEANRTDTEQKCSECGGRLRQTSTETVCQDCGLVSNSDPIDRGPEWRSLDSSNNMVRCNGRSESILLHDKGLGSEVQITPSTGRLRRQAIYQKRSQCVGGERGLRYILSQIRRIASRLSLPDYAKRDAAYYARRAHEQGVASGRSLEWITGGAIYAAIRKRELPVLPSEVAEYLREDDQTASGRKGVLQAYSHICRELGLSITPMLPQDYLPRLFDELPLRSETKAQVRRVLDEVQGQTGGATPSAVAAGAVRLLTADDTTLSLKKISTVYGHTTKTVRNNAARIDDLTT</sequence>
<feature type="compositionally biased region" description="Basic and acidic residues" evidence="6">
    <location>
        <begin position="28"/>
        <end position="42"/>
    </location>
</feature>
<evidence type="ECO:0000313" key="9">
    <source>
        <dbReference type="EMBL" id="MFC6770295.1"/>
    </source>
</evidence>
<protein>
    <submittedName>
        <fullName evidence="9">Transcription initiation factor IIB family protein</fullName>
    </submittedName>
</protein>
<evidence type="ECO:0000256" key="3">
    <source>
        <dbReference type="ARBA" id="ARBA00022833"/>
    </source>
</evidence>
<evidence type="ECO:0000259" key="7">
    <source>
        <dbReference type="Pfam" id="PF00382"/>
    </source>
</evidence>
<keyword evidence="2" id="KW-0863">Zinc-finger</keyword>
<evidence type="ECO:0000313" key="10">
    <source>
        <dbReference type="Proteomes" id="UP001596274"/>
    </source>
</evidence>
<dbReference type="Proteomes" id="UP001596274">
    <property type="component" value="Unassembled WGS sequence"/>
</dbReference>
<comment type="caution">
    <text evidence="9">The sequence shown here is derived from an EMBL/GenBank/DDBJ whole genome shotgun (WGS) entry which is preliminary data.</text>
</comment>
<dbReference type="SUPFAM" id="SSF57783">
    <property type="entry name" value="Zinc beta-ribbon"/>
    <property type="match status" value="1"/>
</dbReference>
<feature type="domain" description="TFIIB-type" evidence="8">
    <location>
        <begin position="43"/>
        <end position="79"/>
    </location>
</feature>
<organism evidence="9 10">
    <name type="scientific">Halorubrum pallidum</name>
    <dbReference type="NCBI Taxonomy" id="1526114"/>
    <lineage>
        <taxon>Archaea</taxon>
        <taxon>Methanobacteriati</taxon>
        <taxon>Methanobacteriota</taxon>
        <taxon>Stenosarchaea group</taxon>
        <taxon>Halobacteria</taxon>
        <taxon>Halobacteriales</taxon>
        <taxon>Haloferacaceae</taxon>
        <taxon>Halorubrum</taxon>
    </lineage>
</organism>
<keyword evidence="10" id="KW-1185">Reference proteome</keyword>
<evidence type="ECO:0000256" key="5">
    <source>
        <dbReference type="ARBA" id="ARBA00023163"/>
    </source>
</evidence>
<keyword evidence="1" id="KW-0677">Repeat</keyword>
<dbReference type="AlphaFoldDB" id="A0ABD5SYK2"/>
<gene>
    <name evidence="9" type="ORF">ACFQDD_01935</name>
</gene>
<proteinExistence type="predicted"/>
<dbReference type="Pfam" id="PF08271">
    <property type="entry name" value="Zn_Ribbon_TF"/>
    <property type="match status" value="1"/>
</dbReference>
<dbReference type="InterPro" id="IPR036915">
    <property type="entry name" value="Cyclin-like_sf"/>
</dbReference>
<feature type="region of interest" description="Disordered" evidence="6">
    <location>
        <begin position="1"/>
        <end position="42"/>
    </location>
</feature>
<keyword evidence="4" id="KW-0805">Transcription regulation</keyword>
<keyword evidence="3" id="KW-0862">Zinc</keyword>
<dbReference type="InterPro" id="IPR013137">
    <property type="entry name" value="Znf_TFIIB"/>
</dbReference>
<dbReference type="InterPro" id="IPR000812">
    <property type="entry name" value="TFIIB"/>
</dbReference>
<name>A0ABD5SYK2_9EURY</name>
<evidence type="ECO:0000256" key="4">
    <source>
        <dbReference type="ARBA" id="ARBA00023015"/>
    </source>
</evidence>
<dbReference type="PANTHER" id="PTHR11618">
    <property type="entry name" value="TRANSCRIPTION INITIATION FACTOR IIB-RELATED"/>
    <property type="match status" value="1"/>
</dbReference>
<evidence type="ECO:0000259" key="8">
    <source>
        <dbReference type="Pfam" id="PF08271"/>
    </source>
</evidence>
<reference evidence="9 10" key="1">
    <citation type="journal article" date="2019" name="Int. J. Syst. Evol. Microbiol.">
        <title>The Global Catalogue of Microorganisms (GCM) 10K type strain sequencing project: providing services to taxonomists for standard genome sequencing and annotation.</title>
        <authorList>
            <consortium name="The Broad Institute Genomics Platform"/>
            <consortium name="The Broad Institute Genome Sequencing Center for Infectious Disease"/>
            <person name="Wu L."/>
            <person name="Ma J."/>
        </authorList>
    </citation>
    <scope>NUCLEOTIDE SEQUENCE [LARGE SCALE GENOMIC DNA]</scope>
    <source>
        <strain evidence="9 10">PJ61</strain>
    </source>
</reference>
<feature type="domain" description="Transcription factor TFIIB cyclin-like" evidence="7">
    <location>
        <begin position="142"/>
        <end position="206"/>
    </location>
</feature>
<evidence type="ECO:0000256" key="2">
    <source>
        <dbReference type="ARBA" id="ARBA00022771"/>
    </source>
</evidence>
<dbReference type="SUPFAM" id="SSF47954">
    <property type="entry name" value="Cyclin-like"/>
    <property type="match status" value="1"/>
</dbReference>
<evidence type="ECO:0000256" key="1">
    <source>
        <dbReference type="ARBA" id="ARBA00022737"/>
    </source>
</evidence>